<evidence type="ECO:0000256" key="6">
    <source>
        <dbReference type="PROSITE-ProRule" id="PRU00169"/>
    </source>
</evidence>
<dbReference type="InterPro" id="IPR035965">
    <property type="entry name" value="PAS-like_dom_sf"/>
</dbReference>
<dbReference type="InterPro" id="IPR011006">
    <property type="entry name" value="CheY-like_superfamily"/>
</dbReference>
<dbReference type="PROSITE" id="PS50110">
    <property type="entry name" value="RESPONSE_REGULATORY"/>
    <property type="match status" value="2"/>
</dbReference>
<dbReference type="InterPro" id="IPR036890">
    <property type="entry name" value="HATPase_C_sf"/>
</dbReference>
<keyword evidence="4" id="KW-0808">Transferase</keyword>
<evidence type="ECO:0000313" key="12">
    <source>
        <dbReference type="Proteomes" id="UP000626026"/>
    </source>
</evidence>
<dbReference type="Proteomes" id="UP000626026">
    <property type="component" value="Unassembled WGS sequence"/>
</dbReference>
<dbReference type="SMART" id="SM00448">
    <property type="entry name" value="REC"/>
    <property type="match status" value="2"/>
</dbReference>
<evidence type="ECO:0000256" key="1">
    <source>
        <dbReference type="ARBA" id="ARBA00000085"/>
    </source>
</evidence>
<evidence type="ECO:0000259" key="10">
    <source>
        <dbReference type="PROSITE" id="PS50112"/>
    </source>
</evidence>
<dbReference type="InterPro" id="IPR000014">
    <property type="entry name" value="PAS"/>
</dbReference>
<sequence>MARRNARIRLAILGGALSLLVLLGAGGATAWWVIQDGVEQRALVDRTHAMIENLLETETSLIEAVTERNLVLSTGGAQTSDAMEMALERGKRNLDQLDEMMQSPDQRVRLATFTQGFTQLGQRLRATLAAQERGEAQELMPLIREATRDRRALFRLSTEMTAEERRLLALRAAAAQETNGNVAWLFGGMLVVALLIGGLGLWALYRHLHGNAERYATLAASERQAQAANAALEESQGRLQSILDHARDPILVVEGDNTISVVNQAAAEQFRMTVEAMIGQPVQALVPAFGARSGEVLGMRPDGSSFPAEISIGQYVEQGRNASVCVLRDVTERRRLEQLKSEFVSTVSHELRTPLTSIRASLGLIAGGVAGEVSPEVRELLDIAYNNSERLVLLVNDILDMEKIESGRLEFRRERLPARRILEQAVEANRAYGAQFGVGFTLTPPVGPDADAAVYADAGRIQQVLANLLSNAAKFSPRDGVVEVSLAIDAGNITFHVRDHGKGIPAEFRDRIFQRFAQADSSDVRQKGGTGLGLSISKAIVEHHGGVVGFDDAEGGGTLFWFTLPRLAERLPMQSPLPAATGKGRRRALIVEDDADVALLLSRMLGQHGWDSEVARNAAEAFESLDRASFDAMTLDLMLPDEDGLSVFRRLRQRPDGKALPVIVVSAIADQGKVQLNGDAVGVVDWLDKPIDQLRLREALRQALRTSDRPARILHVEDDHDIVRVVSAVMGDEAQIIPARTLAEARATLAADANFALVIVDVGLPDGSGLDLLGELRHLPKPPPVLIFSASDYDAGTARHVAASLVKSRTENRELHETIRHLIEQLPPGGGPEAQP</sequence>
<accession>A0ABR7RL51</accession>
<dbReference type="PRINTS" id="PR00344">
    <property type="entry name" value="BCTRLSENSOR"/>
</dbReference>
<proteinExistence type="predicted"/>
<dbReference type="Pfam" id="PF00072">
    <property type="entry name" value="Response_reg"/>
    <property type="match status" value="2"/>
</dbReference>
<keyword evidence="7" id="KW-0472">Membrane</keyword>
<dbReference type="SUPFAM" id="SSF55785">
    <property type="entry name" value="PYP-like sensor domain (PAS domain)"/>
    <property type="match status" value="1"/>
</dbReference>
<evidence type="ECO:0000256" key="3">
    <source>
        <dbReference type="ARBA" id="ARBA00022553"/>
    </source>
</evidence>
<dbReference type="SUPFAM" id="SSF55874">
    <property type="entry name" value="ATPase domain of HSP90 chaperone/DNA topoisomerase II/histidine kinase"/>
    <property type="match status" value="1"/>
</dbReference>
<dbReference type="Gene3D" id="3.40.50.2300">
    <property type="match status" value="2"/>
</dbReference>
<dbReference type="CDD" id="cd00156">
    <property type="entry name" value="REC"/>
    <property type="match status" value="2"/>
</dbReference>
<evidence type="ECO:0000313" key="11">
    <source>
        <dbReference type="EMBL" id="MBC9206862.1"/>
    </source>
</evidence>
<reference evidence="11 12" key="1">
    <citation type="journal article" date="2013" name="Int. J. Syst. Evol. Microbiol.">
        <title>Roseomonas aerophila sp. nov., isolated from air.</title>
        <authorList>
            <person name="Kim S.J."/>
            <person name="Weon H.Y."/>
            <person name="Ahn J.H."/>
            <person name="Hong S.B."/>
            <person name="Seok S.J."/>
            <person name="Whang K.S."/>
            <person name="Kwon S.W."/>
        </authorList>
    </citation>
    <scope>NUCLEOTIDE SEQUENCE [LARGE SCALE GENOMIC DNA]</scope>
    <source>
        <strain evidence="11 12">NBRC 108923</strain>
    </source>
</reference>
<dbReference type="Gene3D" id="3.30.450.20">
    <property type="entry name" value="PAS domain"/>
    <property type="match status" value="1"/>
</dbReference>
<dbReference type="SUPFAM" id="SSF52172">
    <property type="entry name" value="CheY-like"/>
    <property type="match status" value="2"/>
</dbReference>
<dbReference type="PANTHER" id="PTHR43047">
    <property type="entry name" value="TWO-COMPONENT HISTIDINE PROTEIN KINASE"/>
    <property type="match status" value="1"/>
</dbReference>
<name>A0ABR7RL51_9PROT</name>
<feature type="domain" description="PAS" evidence="10">
    <location>
        <begin position="235"/>
        <end position="280"/>
    </location>
</feature>
<evidence type="ECO:0000256" key="2">
    <source>
        <dbReference type="ARBA" id="ARBA00012438"/>
    </source>
</evidence>
<dbReference type="Gene3D" id="1.10.287.130">
    <property type="match status" value="1"/>
</dbReference>
<dbReference type="Pfam" id="PF00512">
    <property type="entry name" value="HisKA"/>
    <property type="match status" value="1"/>
</dbReference>
<comment type="catalytic activity">
    <reaction evidence="1">
        <text>ATP + protein L-histidine = ADP + protein N-phospho-L-histidine.</text>
        <dbReference type="EC" id="2.7.13.3"/>
    </reaction>
</comment>
<dbReference type="Pfam" id="PF00989">
    <property type="entry name" value="PAS"/>
    <property type="match status" value="1"/>
</dbReference>
<dbReference type="Gene3D" id="3.30.565.10">
    <property type="entry name" value="Histidine kinase-like ATPase, C-terminal domain"/>
    <property type="match status" value="1"/>
</dbReference>
<protein>
    <recommendedName>
        <fullName evidence="2">histidine kinase</fullName>
        <ecNumber evidence="2">2.7.13.3</ecNumber>
    </recommendedName>
</protein>
<keyword evidence="7" id="KW-1133">Transmembrane helix</keyword>
<dbReference type="RefSeq" id="WP_187784039.1">
    <property type="nucleotide sequence ID" value="NZ_JACTVA010000011.1"/>
</dbReference>
<dbReference type="PROSITE" id="PS50109">
    <property type="entry name" value="HIS_KIN"/>
    <property type="match status" value="1"/>
</dbReference>
<dbReference type="InterPro" id="IPR013767">
    <property type="entry name" value="PAS_fold"/>
</dbReference>
<dbReference type="SMART" id="SM00387">
    <property type="entry name" value="HATPase_c"/>
    <property type="match status" value="1"/>
</dbReference>
<evidence type="ECO:0000256" key="7">
    <source>
        <dbReference type="SAM" id="Phobius"/>
    </source>
</evidence>
<dbReference type="CDD" id="cd00130">
    <property type="entry name" value="PAS"/>
    <property type="match status" value="1"/>
</dbReference>
<feature type="modified residue" description="4-aspartylphosphate" evidence="6">
    <location>
        <position position="761"/>
    </location>
</feature>
<gene>
    <name evidence="11" type="ORF">IBL26_08445</name>
</gene>
<comment type="caution">
    <text evidence="11">The sequence shown here is derived from an EMBL/GenBank/DDBJ whole genome shotgun (WGS) entry which is preliminary data.</text>
</comment>
<dbReference type="EC" id="2.7.13.3" evidence="2"/>
<keyword evidence="7" id="KW-0812">Transmembrane</keyword>
<dbReference type="CDD" id="cd00075">
    <property type="entry name" value="HATPase"/>
    <property type="match status" value="1"/>
</dbReference>
<evidence type="ECO:0000256" key="5">
    <source>
        <dbReference type="ARBA" id="ARBA00022777"/>
    </source>
</evidence>
<dbReference type="EMBL" id="JACTVA010000011">
    <property type="protein sequence ID" value="MBC9206862.1"/>
    <property type="molecule type" value="Genomic_DNA"/>
</dbReference>
<dbReference type="SMART" id="SM00388">
    <property type="entry name" value="HisKA"/>
    <property type="match status" value="1"/>
</dbReference>
<dbReference type="CDD" id="cd00082">
    <property type="entry name" value="HisKA"/>
    <property type="match status" value="1"/>
</dbReference>
<keyword evidence="5" id="KW-0418">Kinase</keyword>
<feature type="modified residue" description="4-aspartylphosphate" evidence="6">
    <location>
        <position position="636"/>
    </location>
</feature>
<dbReference type="InterPro" id="IPR001789">
    <property type="entry name" value="Sig_transdc_resp-reg_receiver"/>
</dbReference>
<dbReference type="InterPro" id="IPR003594">
    <property type="entry name" value="HATPase_dom"/>
</dbReference>
<organism evidence="11 12">
    <name type="scientific">Teichococcus aerophilus</name>
    <dbReference type="NCBI Taxonomy" id="1224513"/>
    <lineage>
        <taxon>Bacteria</taxon>
        <taxon>Pseudomonadati</taxon>
        <taxon>Pseudomonadota</taxon>
        <taxon>Alphaproteobacteria</taxon>
        <taxon>Acetobacterales</taxon>
        <taxon>Roseomonadaceae</taxon>
        <taxon>Roseomonas</taxon>
    </lineage>
</organism>
<evidence type="ECO:0000259" key="9">
    <source>
        <dbReference type="PROSITE" id="PS50110"/>
    </source>
</evidence>
<dbReference type="PROSITE" id="PS50112">
    <property type="entry name" value="PAS"/>
    <property type="match status" value="1"/>
</dbReference>
<dbReference type="SUPFAM" id="SSF47384">
    <property type="entry name" value="Homodimeric domain of signal transducing histidine kinase"/>
    <property type="match status" value="1"/>
</dbReference>
<dbReference type="Pfam" id="PF02518">
    <property type="entry name" value="HATPase_c"/>
    <property type="match status" value="1"/>
</dbReference>
<feature type="domain" description="Histidine kinase" evidence="8">
    <location>
        <begin position="346"/>
        <end position="568"/>
    </location>
</feature>
<evidence type="ECO:0000256" key="4">
    <source>
        <dbReference type="ARBA" id="ARBA00022679"/>
    </source>
</evidence>
<dbReference type="InterPro" id="IPR003661">
    <property type="entry name" value="HisK_dim/P_dom"/>
</dbReference>
<feature type="domain" description="Response regulatory" evidence="9">
    <location>
        <begin position="712"/>
        <end position="823"/>
    </location>
</feature>
<dbReference type="InterPro" id="IPR036097">
    <property type="entry name" value="HisK_dim/P_sf"/>
</dbReference>
<dbReference type="InterPro" id="IPR005467">
    <property type="entry name" value="His_kinase_dom"/>
</dbReference>
<dbReference type="SMART" id="SM00091">
    <property type="entry name" value="PAS"/>
    <property type="match status" value="1"/>
</dbReference>
<dbReference type="InterPro" id="IPR004358">
    <property type="entry name" value="Sig_transdc_His_kin-like_C"/>
</dbReference>
<dbReference type="PANTHER" id="PTHR43047:SF72">
    <property type="entry name" value="OSMOSENSING HISTIDINE PROTEIN KINASE SLN1"/>
    <property type="match status" value="1"/>
</dbReference>
<keyword evidence="3 6" id="KW-0597">Phosphoprotein</keyword>
<feature type="transmembrane region" description="Helical" evidence="7">
    <location>
        <begin position="182"/>
        <end position="205"/>
    </location>
</feature>
<keyword evidence="12" id="KW-1185">Reference proteome</keyword>
<feature type="domain" description="Response regulatory" evidence="9">
    <location>
        <begin position="587"/>
        <end position="704"/>
    </location>
</feature>
<evidence type="ECO:0000259" key="8">
    <source>
        <dbReference type="PROSITE" id="PS50109"/>
    </source>
</evidence>